<feature type="domain" description="EF-hand" evidence="4">
    <location>
        <begin position="452"/>
        <end position="487"/>
    </location>
</feature>
<evidence type="ECO:0000313" key="5">
    <source>
        <dbReference type="EMBL" id="CAG9321190.1"/>
    </source>
</evidence>
<dbReference type="Proteomes" id="UP001162131">
    <property type="component" value="Unassembled WGS sequence"/>
</dbReference>
<comment type="caution">
    <text evidence="5">The sequence shown here is derived from an EMBL/GenBank/DDBJ whole genome shotgun (WGS) entry which is preliminary data.</text>
</comment>
<feature type="domain" description="EF-hand" evidence="4">
    <location>
        <begin position="416"/>
        <end position="451"/>
    </location>
</feature>
<dbReference type="SUPFAM" id="SSF47473">
    <property type="entry name" value="EF-hand"/>
    <property type="match status" value="1"/>
</dbReference>
<evidence type="ECO:0000313" key="6">
    <source>
        <dbReference type="Proteomes" id="UP001162131"/>
    </source>
</evidence>
<dbReference type="InterPro" id="IPR018247">
    <property type="entry name" value="EF_Hand_1_Ca_BS"/>
</dbReference>
<dbReference type="CDD" id="cd19757">
    <property type="entry name" value="Bbox1"/>
    <property type="match status" value="1"/>
</dbReference>
<sequence length="888" mass="101837">MSDEEIDYIEEEFEDDSISFSVSASNRDLPPGVELNLPPSRYQTEVKAISERSFEESPSQPTHEEIKKQEDRLAKAQNALNKLKQEEAAKKSQKKVTKKPNPPKIPAKKQTVKKAQQKEKKAEAFTGFQLEKPVKGTESAAPGAAPSTNLNLNSLEKSQSLSSSIQRKQDQINREQAHKESLNAIRPLMNENKAKAQKEIEDMKQLQKNLIKREREYNKPPPAEKREKIAPPPPPVPQPRSLGEKRYKLHQLAENDTTGGKGKLSAGSLSGSMLQALTILSSMISEEFIIKEVQEELKNTEKSQNILASGKDCIRGEIDYHEETRKLCKKYIELLQQQLKLNDLKNEELAKQNELKEKIKILEPTKAVVKVNNGKYVRAGMMPQTGIYDTIEKLEDVNADILKENPLDVVIEKIEKQGASVQDIFEQLDSDNDKVLTLAEIRDGLPRIQVRLTDQDKQLMIQELDKNSDGVISNEEFITILNPKLAVQKEYRAIVGNLDINNPIVFEEEILDMRLKGRMLKKDIPNLVNKLSTKLPSEKKLIQQIKDLEKLLNDLNIKRTPDTSISTQLEEKVKKYSALKEEVWNQVENDLAQQSMQVNELKQQLIDKNIATAHLNSDVETKQAEIAKKSIKKDKLETVEKKLDVENKLIAIIIIQAGVKRFINRIRYRKERLRRAAAARIITRNFKKFVVYRKNKKNDAAIKIQSLFKMNKAIKLKNKLKKEAEEAQEAISSARNRSSTQREENWHNCEQCGRLADRLCKLCRIHFCANCFAGQHQFESHLFYLLSSCSIEQNTSLSASYLSVAELDAIVDIRYHLDYRNIDLFDFLRQWDEENTGEIDYDIFKTILNDRELGFDTTHIANLLLISQRFEELDQCVDYVHLCQLFSS</sequence>
<dbReference type="EMBL" id="CAJZBQ010000027">
    <property type="protein sequence ID" value="CAG9321190.1"/>
    <property type="molecule type" value="Genomic_DNA"/>
</dbReference>
<feature type="compositionally biased region" description="Basic and acidic residues" evidence="3">
    <location>
        <begin position="167"/>
        <end position="181"/>
    </location>
</feature>
<keyword evidence="2" id="KW-0175">Coiled coil</keyword>
<accession>A0AAU9J7D6</accession>
<keyword evidence="1" id="KW-0106">Calcium</keyword>
<dbReference type="InterPro" id="IPR011992">
    <property type="entry name" value="EF-hand-dom_pair"/>
</dbReference>
<feature type="compositionally biased region" description="Basic and acidic residues" evidence="3">
    <location>
        <begin position="62"/>
        <end position="74"/>
    </location>
</feature>
<protein>
    <recommendedName>
        <fullName evidence="4">EF-hand domain-containing protein</fullName>
    </recommendedName>
</protein>
<dbReference type="InterPro" id="IPR002048">
    <property type="entry name" value="EF_hand_dom"/>
</dbReference>
<feature type="region of interest" description="Disordered" evidence="3">
    <location>
        <begin position="211"/>
        <end position="242"/>
    </location>
</feature>
<dbReference type="AlphaFoldDB" id="A0AAU9J7D6"/>
<feature type="coiled-coil region" evidence="2">
    <location>
        <begin position="710"/>
        <end position="744"/>
    </location>
</feature>
<evidence type="ECO:0000256" key="1">
    <source>
        <dbReference type="ARBA" id="ARBA00022837"/>
    </source>
</evidence>
<dbReference type="SMART" id="SM00054">
    <property type="entry name" value="EFh"/>
    <property type="match status" value="3"/>
</dbReference>
<feature type="compositionally biased region" description="Basic and acidic residues" evidence="3">
    <location>
        <begin position="211"/>
        <end position="229"/>
    </location>
</feature>
<dbReference type="GO" id="GO:0005509">
    <property type="term" value="F:calcium ion binding"/>
    <property type="evidence" value="ECO:0007669"/>
    <property type="project" value="InterPro"/>
</dbReference>
<dbReference type="CDD" id="cd00051">
    <property type="entry name" value="EFh"/>
    <property type="match status" value="1"/>
</dbReference>
<evidence type="ECO:0000256" key="3">
    <source>
        <dbReference type="SAM" id="MobiDB-lite"/>
    </source>
</evidence>
<dbReference type="Pfam" id="PF13499">
    <property type="entry name" value="EF-hand_7"/>
    <property type="match status" value="1"/>
</dbReference>
<evidence type="ECO:0000256" key="2">
    <source>
        <dbReference type="SAM" id="Coils"/>
    </source>
</evidence>
<dbReference type="PROSITE" id="PS00018">
    <property type="entry name" value="EF_HAND_1"/>
    <property type="match status" value="2"/>
</dbReference>
<keyword evidence="6" id="KW-1185">Reference proteome</keyword>
<reference evidence="5" key="1">
    <citation type="submission" date="2021-09" db="EMBL/GenBank/DDBJ databases">
        <authorList>
            <consortium name="AG Swart"/>
            <person name="Singh M."/>
            <person name="Singh A."/>
            <person name="Seah K."/>
            <person name="Emmerich C."/>
        </authorList>
    </citation>
    <scope>NUCLEOTIDE SEQUENCE</scope>
    <source>
        <strain evidence="5">ATCC30299</strain>
    </source>
</reference>
<evidence type="ECO:0000259" key="4">
    <source>
        <dbReference type="PROSITE" id="PS50222"/>
    </source>
</evidence>
<feature type="compositionally biased region" description="Low complexity" evidence="3">
    <location>
        <begin position="149"/>
        <end position="164"/>
    </location>
</feature>
<dbReference type="PROSITE" id="PS50222">
    <property type="entry name" value="EF_HAND_2"/>
    <property type="match status" value="2"/>
</dbReference>
<gene>
    <name evidence="5" type="ORF">BSTOLATCC_MIC27758</name>
</gene>
<feature type="region of interest" description="Disordered" evidence="3">
    <location>
        <begin position="17"/>
        <end position="181"/>
    </location>
</feature>
<organism evidence="5 6">
    <name type="scientific">Blepharisma stoltei</name>
    <dbReference type="NCBI Taxonomy" id="1481888"/>
    <lineage>
        <taxon>Eukaryota</taxon>
        <taxon>Sar</taxon>
        <taxon>Alveolata</taxon>
        <taxon>Ciliophora</taxon>
        <taxon>Postciliodesmatophora</taxon>
        <taxon>Heterotrichea</taxon>
        <taxon>Heterotrichida</taxon>
        <taxon>Blepharismidae</taxon>
        <taxon>Blepharisma</taxon>
    </lineage>
</organism>
<proteinExistence type="predicted"/>
<name>A0AAU9J7D6_9CILI</name>
<dbReference type="Gene3D" id="1.10.238.10">
    <property type="entry name" value="EF-hand"/>
    <property type="match status" value="1"/>
</dbReference>